<feature type="binding site" evidence="7">
    <location>
        <begin position="249"/>
        <end position="250"/>
    </location>
    <ligand>
        <name>phosphoenolpyruvate</name>
        <dbReference type="ChEBI" id="CHEBI:58702"/>
    </ligand>
</feature>
<gene>
    <name evidence="9" type="ORF">URODEC1_LOCUS33239</name>
</gene>
<keyword evidence="10" id="KW-1185">Reference proteome</keyword>
<dbReference type="InterPro" id="IPR013785">
    <property type="entry name" value="Aldolase_TIM"/>
</dbReference>
<feature type="binding site" evidence="7">
    <location>
        <position position="272"/>
    </location>
    <ligand>
        <name>phosphoenolpyruvate</name>
        <dbReference type="ChEBI" id="CHEBI:58702"/>
    </ligand>
</feature>
<organism evidence="9 10">
    <name type="scientific">Urochloa decumbens</name>
    <dbReference type="NCBI Taxonomy" id="240449"/>
    <lineage>
        <taxon>Eukaryota</taxon>
        <taxon>Viridiplantae</taxon>
        <taxon>Streptophyta</taxon>
        <taxon>Embryophyta</taxon>
        <taxon>Tracheophyta</taxon>
        <taxon>Spermatophyta</taxon>
        <taxon>Magnoliopsida</taxon>
        <taxon>Liliopsida</taxon>
        <taxon>Poales</taxon>
        <taxon>Poaceae</taxon>
        <taxon>PACMAD clade</taxon>
        <taxon>Panicoideae</taxon>
        <taxon>Panicodae</taxon>
        <taxon>Paniceae</taxon>
        <taxon>Melinidinae</taxon>
        <taxon>Urochloa</taxon>
    </lineage>
</organism>
<name>A0ABC8YFN1_9POAL</name>
<evidence type="ECO:0000256" key="2">
    <source>
        <dbReference type="ARBA" id="ARBA00008911"/>
    </source>
</evidence>
<dbReference type="GO" id="GO:0009507">
    <property type="term" value="C:chloroplast"/>
    <property type="evidence" value="ECO:0007669"/>
    <property type="project" value="UniProtKB-SubCell"/>
</dbReference>
<keyword evidence="7" id="KW-0464">Manganese</keyword>
<keyword evidence="5 8" id="KW-0057">Aromatic amino acid biosynthesis</keyword>
<feature type="binding site" evidence="7">
    <location>
        <position position="335"/>
    </location>
    <ligand>
        <name>Mn(2+)</name>
        <dbReference type="ChEBI" id="CHEBI:29035"/>
    </ligand>
</feature>
<dbReference type="EMBL" id="OZ075126">
    <property type="protein sequence ID" value="CAL4941847.1"/>
    <property type="molecule type" value="Genomic_DNA"/>
</dbReference>
<keyword evidence="8" id="KW-0150">Chloroplast</keyword>
<evidence type="ECO:0000256" key="3">
    <source>
        <dbReference type="ARBA" id="ARBA00022605"/>
    </source>
</evidence>
<dbReference type="PANTHER" id="PTHR21337">
    <property type="entry name" value="PHOSPHO-2-DEHYDRO-3-DEOXYHEPTONATE ALDOLASE 1, 2"/>
    <property type="match status" value="1"/>
</dbReference>
<dbReference type="AlphaFoldDB" id="A0ABC8YFN1"/>
<keyword evidence="4 8" id="KW-0808">Transferase</keyword>
<dbReference type="SUPFAM" id="SSF51569">
    <property type="entry name" value="Aldolase"/>
    <property type="match status" value="1"/>
</dbReference>
<keyword evidence="8" id="KW-0809">Transit peptide</keyword>
<reference evidence="10" key="1">
    <citation type="submission" date="2024-06" db="EMBL/GenBank/DDBJ databases">
        <authorList>
            <person name="Ryan C."/>
        </authorList>
    </citation>
    <scope>NUCLEOTIDE SEQUENCE [LARGE SCALE GENOMIC DNA]</scope>
</reference>
<dbReference type="FunFam" id="3.20.20.70:FF:000128">
    <property type="entry name" value="Phospho-2-dehydro-3-deoxyheptonate aldolase"/>
    <property type="match status" value="1"/>
</dbReference>
<evidence type="ECO:0000256" key="4">
    <source>
        <dbReference type="ARBA" id="ARBA00022679"/>
    </source>
</evidence>
<comment type="similarity">
    <text evidence="2 8">Belongs to the class-II DAHP synthase family.</text>
</comment>
<evidence type="ECO:0000256" key="5">
    <source>
        <dbReference type="ARBA" id="ARBA00023141"/>
    </source>
</evidence>
<evidence type="ECO:0000313" key="9">
    <source>
        <dbReference type="EMBL" id="CAL4941847.1"/>
    </source>
</evidence>
<dbReference type="Gene3D" id="3.20.20.70">
    <property type="entry name" value="Aldolase class I"/>
    <property type="match status" value="1"/>
</dbReference>
<protein>
    <recommendedName>
        <fullName evidence="8">Phospho-2-dehydro-3-deoxyheptonate aldolase</fullName>
        <ecNumber evidence="8">2.5.1.54</ecNumber>
    </recommendedName>
</protein>
<evidence type="ECO:0000256" key="6">
    <source>
        <dbReference type="ARBA" id="ARBA00047508"/>
    </source>
</evidence>
<evidence type="ECO:0000313" key="10">
    <source>
        <dbReference type="Proteomes" id="UP001497457"/>
    </source>
</evidence>
<evidence type="ECO:0000256" key="7">
    <source>
        <dbReference type="PIRSR" id="PIRSR602480-1"/>
    </source>
</evidence>
<dbReference type="EC" id="2.5.1.54" evidence="8"/>
<accession>A0ABC8YFN1</accession>
<keyword evidence="7" id="KW-0104">Cadmium</keyword>
<dbReference type="InterPro" id="IPR002480">
    <property type="entry name" value="DAHP_synth_2"/>
</dbReference>
<dbReference type="Proteomes" id="UP001497457">
    <property type="component" value="Chromosome 16b"/>
</dbReference>
<keyword evidence="8" id="KW-0934">Plastid</keyword>
<sequence>MAPSAVPHQAPPTERTTPAKWTVDSWRTKTALQQPKYPDAAEAEAVLRAIESFPPLVLPGEARSLEERLAAAAAGRAFLLQGGDCAESFKEFSDDTVRATFRVLLQMSAVLTATGRLLKYRGDLINGHAFDEKSRAPDPQRMVRAYAQSAATVNLLRALAATAECERVAQWEDMGFAEHDDRYLELARWVDEALGFMAAAAAGQQQRSPTEFWSSHECLLLPYEEALTRRDDASGLFYDSSAHMLWVGERTRQLDGAHVEFLRGVSNPLGIKVSDQMDPAELVKLIEILNPSNRPGRITIITRMGADKLRAKLPHLIRAVRDAGQIVTWVSDPMHGNSTVAPCGLRTRHFASILDEVHAFFDVHEQEGSHPGGVHLEMTGQHVTECVGGSCNVSLDDLNTRYYTHCDPRLNASQSLELSFIISARLRKSKRINY</sequence>
<keyword evidence="3 8" id="KW-0028">Amino-acid biosynthesis</keyword>
<comment type="pathway">
    <text evidence="1 8">Metabolic intermediate biosynthesis; chorismate biosynthesis; chorismate from D-erythrose 4-phosphate and phosphoenolpyruvate: step 1/7.</text>
</comment>
<comment type="cofactor">
    <cofactor evidence="7">
        <name>Mn(2+)</name>
        <dbReference type="ChEBI" id="CHEBI:29035"/>
    </cofactor>
    <cofactor evidence="7">
        <name>Co(2+)</name>
        <dbReference type="ChEBI" id="CHEBI:48828"/>
    </cofactor>
    <cofactor evidence="7">
        <name>Cd(2+)</name>
        <dbReference type="ChEBI" id="CHEBI:48775"/>
    </cofactor>
    <text evidence="7">Binds 1 divalent cation per subunit. The enzyme is active with manganese, cobalt or cadmium ions.</text>
</comment>
<comment type="catalytic activity">
    <reaction evidence="6 8">
        <text>D-erythrose 4-phosphate + phosphoenolpyruvate + H2O = 7-phospho-2-dehydro-3-deoxy-D-arabino-heptonate + phosphate</text>
        <dbReference type="Rhea" id="RHEA:14717"/>
        <dbReference type="ChEBI" id="CHEBI:15377"/>
        <dbReference type="ChEBI" id="CHEBI:16897"/>
        <dbReference type="ChEBI" id="CHEBI:43474"/>
        <dbReference type="ChEBI" id="CHEBI:58394"/>
        <dbReference type="ChEBI" id="CHEBI:58702"/>
        <dbReference type="EC" id="2.5.1.54"/>
    </reaction>
</comment>
<feature type="binding site" evidence="7">
    <location>
        <position position="85"/>
    </location>
    <ligand>
        <name>Mn(2+)</name>
        <dbReference type="ChEBI" id="CHEBI:29035"/>
    </ligand>
</feature>
<feature type="binding site" evidence="7">
    <location>
        <position position="377"/>
    </location>
    <ligand>
        <name>Mn(2+)</name>
        <dbReference type="ChEBI" id="CHEBI:29035"/>
    </ligand>
</feature>
<dbReference type="GO" id="GO:0008652">
    <property type="term" value="P:amino acid biosynthetic process"/>
    <property type="evidence" value="ECO:0007669"/>
    <property type="project" value="UniProtKB-KW"/>
</dbReference>
<dbReference type="GO" id="GO:0009073">
    <property type="term" value="P:aromatic amino acid family biosynthetic process"/>
    <property type="evidence" value="ECO:0007669"/>
    <property type="project" value="UniProtKB-KW"/>
</dbReference>
<dbReference type="Pfam" id="PF01474">
    <property type="entry name" value="DAHP_synth_2"/>
    <property type="match status" value="2"/>
</dbReference>
<evidence type="ECO:0000256" key="8">
    <source>
        <dbReference type="RuleBase" id="RU363071"/>
    </source>
</evidence>
<keyword evidence="7" id="KW-0170">Cobalt</keyword>
<proteinExistence type="inferred from homology"/>
<feature type="binding site" evidence="7">
    <location>
        <position position="407"/>
    </location>
    <ligand>
        <name>Mn(2+)</name>
        <dbReference type="ChEBI" id="CHEBI:29035"/>
    </ligand>
</feature>
<feature type="binding site" evidence="7">
    <location>
        <position position="303"/>
    </location>
    <ligand>
        <name>phosphoenolpyruvate</name>
        <dbReference type="ChEBI" id="CHEBI:58702"/>
    </ligand>
</feature>
<dbReference type="GO" id="GO:0003849">
    <property type="term" value="F:3-deoxy-7-phosphoheptulonate synthase activity"/>
    <property type="evidence" value="ECO:0007669"/>
    <property type="project" value="UniProtKB-EC"/>
</dbReference>
<reference evidence="9 10" key="2">
    <citation type="submission" date="2024-10" db="EMBL/GenBank/DDBJ databases">
        <authorList>
            <person name="Ryan C."/>
        </authorList>
    </citation>
    <scope>NUCLEOTIDE SEQUENCE [LARGE SCALE GENOMIC DNA]</scope>
</reference>
<evidence type="ECO:0000256" key="1">
    <source>
        <dbReference type="ARBA" id="ARBA00004688"/>
    </source>
</evidence>
<dbReference type="PANTHER" id="PTHR21337:SF0">
    <property type="entry name" value="PHOSPHO-2-DEHYDRO-3-DEOXYHEPTONATE ALDOLASE"/>
    <property type="match status" value="1"/>
</dbReference>
<comment type="subcellular location">
    <subcellularLocation>
        <location evidence="8">Plastid</location>
        <location evidence="8">Chloroplast</location>
    </subcellularLocation>
</comment>